<comment type="similarity">
    <text evidence="2">Belongs to the sauvagine/corticotropin-releasing factor/urotensin I family.</text>
</comment>
<dbReference type="GO" id="GO:0007586">
    <property type="term" value="P:digestion"/>
    <property type="evidence" value="ECO:0007669"/>
    <property type="project" value="InterPro"/>
</dbReference>
<evidence type="ECO:0000313" key="11">
    <source>
        <dbReference type="Proteomes" id="UP000472274"/>
    </source>
</evidence>
<keyword evidence="11" id="KW-1185">Reference proteome</keyword>
<feature type="compositionally biased region" description="Basic and acidic residues" evidence="8">
    <location>
        <begin position="27"/>
        <end position="37"/>
    </location>
</feature>
<feature type="domain" description="Corticotropin-releasing factor" evidence="9">
    <location>
        <begin position="101"/>
        <end position="138"/>
    </location>
</feature>
<dbReference type="GO" id="GO:0005615">
    <property type="term" value="C:extracellular space"/>
    <property type="evidence" value="ECO:0007669"/>
    <property type="project" value="InterPro"/>
</dbReference>
<evidence type="ECO:0000256" key="7">
    <source>
        <dbReference type="ARBA" id="ARBA00025160"/>
    </source>
</evidence>
<dbReference type="Ensembl" id="ENSTMTT00000015515.1">
    <property type="protein sequence ID" value="ENSTMTP00000014983.1"/>
    <property type="gene ID" value="ENSTMTG00000010931.1"/>
</dbReference>
<dbReference type="Pfam" id="PF00473">
    <property type="entry name" value="CRF"/>
    <property type="match status" value="1"/>
</dbReference>
<reference evidence="10" key="2">
    <citation type="submission" date="2025-09" db="UniProtKB">
        <authorList>
            <consortium name="Ensembl"/>
        </authorList>
    </citation>
    <scope>IDENTIFICATION</scope>
</reference>
<dbReference type="GO" id="GO:0009755">
    <property type="term" value="P:hormone-mediated signaling pathway"/>
    <property type="evidence" value="ECO:0007669"/>
    <property type="project" value="TreeGrafter"/>
</dbReference>
<evidence type="ECO:0000313" key="10">
    <source>
        <dbReference type="Ensembl" id="ENSTMTP00000014983.1"/>
    </source>
</evidence>
<dbReference type="Proteomes" id="UP000472274">
    <property type="component" value="Unplaced"/>
</dbReference>
<evidence type="ECO:0000256" key="2">
    <source>
        <dbReference type="ARBA" id="ARBA00009287"/>
    </source>
</evidence>
<feature type="region of interest" description="Disordered" evidence="8">
    <location>
        <begin position="18"/>
        <end position="39"/>
    </location>
</feature>
<dbReference type="GO" id="GO:0051431">
    <property type="term" value="F:corticotropin-releasing hormone receptor 2 binding"/>
    <property type="evidence" value="ECO:0007669"/>
    <property type="project" value="InterPro"/>
</dbReference>
<reference evidence="10" key="1">
    <citation type="submission" date="2025-08" db="UniProtKB">
        <authorList>
            <consortium name="Ensembl"/>
        </authorList>
    </citation>
    <scope>IDENTIFICATION</scope>
</reference>
<protein>
    <recommendedName>
        <fullName evidence="9">Corticotropin-releasing factor domain-containing protein</fullName>
    </recommendedName>
</protein>
<dbReference type="GO" id="GO:0005179">
    <property type="term" value="F:hormone activity"/>
    <property type="evidence" value="ECO:0007669"/>
    <property type="project" value="UniProtKB-KW"/>
</dbReference>
<evidence type="ECO:0000256" key="6">
    <source>
        <dbReference type="ARBA" id="ARBA00022729"/>
    </source>
</evidence>
<comment type="function">
    <text evidence="7">Suppresses food intake, delays gastric emptying and decreases heat-induced edema. Might represent an endogenous ligand for maintaining homeostasis after stress.</text>
</comment>
<comment type="subcellular location">
    <subcellularLocation>
        <location evidence="1">Secreted</location>
    </subcellularLocation>
</comment>
<dbReference type="InParanoid" id="A0A674J346"/>
<accession>A0A674J346</accession>
<dbReference type="GeneTree" id="ENSGT01030000235510"/>
<keyword evidence="5" id="KW-0372">Hormone</keyword>
<keyword evidence="6" id="KW-0732">Signal</keyword>
<dbReference type="InterPro" id="IPR000187">
    <property type="entry name" value="CRF"/>
</dbReference>
<evidence type="ECO:0000259" key="9">
    <source>
        <dbReference type="Pfam" id="PF00473"/>
    </source>
</evidence>
<evidence type="ECO:0000256" key="8">
    <source>
        <dbReference type="SAM" id="MobiDB-lite"/>
    </source>
</evidence>
<dbReference type="GO" id="GO:0031669">
    <property type="term" value="P:cellular response to nutrient levels"/>
    <property type="evidence" value="ECO:0007669"/>
    <property type="project" value="TreeGrafter"/>
</dbReference>
<dbReference type="GO" id="GO:0007189">
    <property type="term" value="P:adenylate cyclase-activating G protein-coupled receptor signaling pathway"/>
    <property type="evidence" value="ECO:0007669"/>
    <property type="project" value="TreeGrafter"/>
</dbReference>
<evidence type="ECO:0000256" key="3">
    <source>
        <dbReference type="ARBA" id="ARBA00011328"/>
    </source>
</evidence>
<proteinExistence type="inferred from homology"/>
<evidence type="ECO:0000256" key="1">
    <source>
        <dbReference type="ARBA" id="ARBA00004613"/>
    </source>
</evidence>
<keyword evidence="4" id="KW-0964">Secreted</keyword>
<dbReference type="InterPro" id="IPR024270">
    <property type="entry name" value="Urocortin_II/III"/>
</dbReference>
<evidence type="ECO:0000256" key="4">
    <source>
        <dbReference type="ARBA" id="ARBA00022525"/>
    </source>
</evidence>
<evidence type="ECO:0000256" key="5">
    <source>
        <dbReference type="ARBA" id="ARBA00022702"/>
    </source>
</evidence>
<comment type="subunit">
    <text evidence="3">Binds with high affinity to CRF receptors 2-alpha and 2-beta.</text>
</comment>
<dbReference type="PANTHER" id="PTHR17575">
    <property type="entry name" value="UROCORTIN-2 AND 3"/>
    <property type="match status" value="1"/>
</dbReference>
<dbReference type="PANTHER" id="PTHR17575:SF1">
    <property type="entry name" value="UROCORTIN-3"/>
    <property type="match status" value="1"/>
</dbReference>
<name>A0A674J346_9SAUR</name>
<sequence length="142" mass="15618">GNGPDPWLQLQLLCTGEATQNSHKAKRDNPASRETMENSKILNLSAVNGSRYRSGDEAGSSHKETRWALLEESAKRMLSLLPSLSHKKDMIVKKSSPGTKFSLSLDVPTHILKILIDLAKAKQMRAKAAANAELMAQIGRRK</sequence>
<dbReference type="AlphaFoldDB" id="A0A674J346"/>
<organism evidence="10 11">
    <name type="scientific">Terrapene triunguis</name>
    <name type="common">Three-toed box turtle</name>
    <dbReference type="NCBI Taxonomy" id="2587831"/>
    <lineage>
        <taxon>Eukaryota</taxon>
        <taxon>Metazoa</taxon>
        <taxon>Chordata</taxon>
        <taxon>Craniata</taxon>
        <taxon>Vertebrata</taxon>
        <taxon>Euteleostomi</taxon>
        <taxon>Archelosauria</taxon>
        <taxon>Testudinata</taxon>
        <taxon>Testudines</taxon>
        <taxon>Cryptodira</taxon>
        <taxon>Durocryptodira</taxon>
        <taxon>Testudinoidea</taxon>
        <taxon>Emydidae</taxon>
        <taxon>Terrapene</taxon>
    </lineage>
</organism>